<dbReference type="InterPro" id="IPR025197">
    <property type="entry name" value="DUF4116"/>
</dbReference>
<name>A0A9N8EHH4_9STRA</name>
<dbReference type="AlphaFoldDB" id="A0A9N8EHH4"/>
<feature type="region of interest" description="Disordered" evidence="1">
    <location>
        <begin position="1"/>
        <end position="30"/>
    </location>
</feature>
<dbReference type="EMBL" id="CAICTM010001085">
    <property type="protein sequence ID" value="CAB9520269.1"/>
    <property type="molecule type" value="Genomic_DNA"/>
</dbReference>
<protein>
    <recommendedName>
        <fullName evidence="2">DUF4116 domain-containing protein</fullName>
    </recommendedName>
</protein>
<evidence type="ECO:0000313" key="4">
    <source>
        <dbReference type="Proteomes" id="UP001153069"/>
    </source>
</evidence>
<comment type="caution">
    <text evidence="3">The sequence shown here is derived from an EMBL/GenBank/DDBJ whole genome shotgun (WGS) entry which is preliminary data.</text>
</comment>
<feature type="domain" description="DUF4116" evidence="2">
    <location>
        <begin position="80"/>
        <end position="119"/>
    </location>
</feature>
<evidence type="ECO:0000256" key="1">
    <source>
        <dbReference type="SAM" id="MobiDB-lite"/>
    </source>
</evidence>
<sequence length="632" mass="70506">MGSSSKKKKNRKRTRSLSSEGSSRVEEDSFKQVVKEVKVDPWALAGCRGASLRDDKKAVLAAISKDSFVFQYASERLRDDKGVVLEAVKQDGMLLLFASDRLKDDPDVVLAACKTCYTACNAGKPWNLAVLQLASDRLRNQKQCMLEILKFQRGWESLKYASKGIQEDREVALQAVAQDGRALALLAPKFQHDKEIVLKAVESHGSMLHRANQKFWKDKKIVLQALSHKDCGWMLQHASEALRSDKTVVKAAIGNGDIYALQYASEDAQSDPEILKLAKESAKQAFLVHHAEPKRFRELPPPLQDDKEIAQAAIQSPYFSSTMMSHMSERLQEDVSLFQEALERQRVLLKGATPPAGEHVLDFAPLSIRSELEIEEIRQNPLRFHHLPEELCHNREFALAAVTANPKVLKFLPSFFRNDRDVVRMAISQDASSLEYAAADLKSKDMVLQVVNKSGMALKHAGDLWRRDREIAEAAVRHTGAAIQFVAKELVDAHPEIARTAATRNLGAIQFIPEPLKSKLRNDPEIVAKAGRGLPPSAFWCHVGETLRKRVASAVSALRQHCGVSGTDEIKSTIHDEKSILKVAEELRERKEDQLNESITNLVVCAPLLTMFAGSSSCWDEDVGMTWNELPV</sequence>
<proteinExistence type="predicted"/>
<evidence type="ECO:0000259" key="2">
    <source>
        <dbReference type="Pfam" id="PF13475"/>
    </source>
</evidence>
<evidence type="ECO:0000313" key="3">
    <source>
        <dbReference type="EMBL" id="CAB9520269.1"/>
    </source>
</evidence>
<feature type="domain" description="DUF4116" evidence="2">
    <location>
        <begin position="218"/>
        <end position="267"/>
    </location>
</feature>
<dbReference type="Pfam" id="PF13475">
    <property type="entry name" value="DUF4116"/>
    <property type="match status" value="5"/>
</dbReference>
<feature type="domain" description="DUF4116" evidence="2">
    <location>
        <begin position="394"/>
        <end position="442"/>
    </location>
</feature>
<dbReference type="Proteomes" id="UP001153069">
    <property type="component" value="Unassembled WGS sequence"/>
</dbReference>
<reference evidence="3" key="1">
    <citation type="submission" date="2020-06" db="EMBL/GenBank/DDBJ databases">
        <authorList>
            <consortium name="Plant Systems Biology data submission"/>
        </authorList>
    </citation>
    <scope>NUCLEOTIDE SEQUENCE</scope>
    <source>
        <strain evidence="3">D6</strain>
    </source>
</reference>
<feature type="compositionally biased region" description="Basic residues" evidence="1">
    <location>
        <begin position="1"/>
        <end position="15"/>
    </location>
</feature>
<dbReference type="OrthoDB" id="436926at2759"/>
<organism evidence="3 4">
    <name type="scientific">Seminavis robusta</name>
    <dbReference type="NCBI Taxonomy" id="568900"/>
    <lineage>
        <taxon>Eukaryota</taxon>
        <taxon>Sar</taxon>
        <taxon>Stramenopiles</taxon>
        <taxon>Ochrophyta</taxon>
        <taxon>Bacillariophyta</taxon>
        <taxon>Bacillariophyceae</taxon>
        <taxon>Bacillariophycidae</taxon>
        <taxon>Naviculales</taxon>
        <taxon>Naviculaceae</taxon>
        <taxon>Seminavis</taxon>
    </lineage>
</organism>
<accession>A0A9N8EHH4</accession>
<feature type="domain" description="DUF4116" evidence="2">
    <location>
        <begin position="168"/>
        <end position="215"/>
    </location>
</feature>
<keyword evidence="4" id="KW-1185">Reference proteome</keyword>
<feature type="domain" description="DUF4116" evidence="2">
    <location>
        <begin position="444"/>
        <end position="490"/>
    </location>
</feature>
<gene>
    <name evidence="3" type="ORF">SEMRO_1087_G239890.1</name>
</gene>